<evidence type="ECO:0000256" key="2">
    <source>
        <dbReference type="ARBA" id="ARBA00012261"/>
    </source>
</evidence>
<dbReference type="InterPro" id="IPR036477">
    <property type="entry name" value="Formyl_transf_N_sf"/>
</dbReference>
<evidence type="ECO:0000259" key="6">
    <source>
        <dbReference type="Pfam" id="PF02911"/>
    </source>
</evidence>
<dbReference type="PANTHER" id="PTHR11138:SF5">
    <property type="entry name" value="METHIONYL-TRNA FORMYLTRANSFERASE, MITOCHONDRIAL"/>
    <property type="match status" value="1"/>
</dbReference>
<keyword evidence="3 7" id="KW-0808">Transferase</keyword>
<dbReference type="Pfam" id="PF02911">
    <property type="entry name" value="Formyl_trans_C"/>
    <property type="match status" value="1"/>
</dbReference>
<evidence type="ECO:0000259" key="5">
    <source>
        <dbReference type="Pfam" id="PF00551"/>
    </source>
</evidence>
<dbReference type="SUPFAM" id="SSF50486">
    <property type="entry name" value="FMT C-terminal domain-like"/>
    <property type="match status" value="1"/>
</dbReference>
<dbReference type="GO" id="GO:0005739">
    <property type="term" value="C:mitochondrion"/>
    <property type="evidence" value="ECO:0007669"/>
    <property type="project" value="TreeGrafter"/>
</dbReference>
<sequence length="383" mass="41344">MASLRSGALQPATRCLRSTLLHPHKRRRLSSLASTPSFRVLLFGADEFSCATLRALHDAREGLVEKLVVVTPPDARTGRGLKKVHRPPLRLLAEELDLETIALPQTLLKGWEPPSSFLTPSPSNLLLTASFGHLIPTSLLSRFSPLNTLNVHPSLLPLYRGAAPIQWAITNGEERTGVSVQELSRGKFDQGRLLGQKEVDIPPHSTFGSLEPLLAKEGGALLVEVLRNFEEVQAKARPQDSALATLAPKLTKDSARIAWLSKSAHELINMQRGFSHQVPLWTTLGGSSDVPTSSAASDIHLQIQLFDPTASTAPTITFSSAEAPGTVALDSRSRRLYVHCGSGAEVAIIDKIKAPSGKWVSGRDWWNGAGKSARGGGPTARFE</sequence>
<dbReference type="InterPro" id="IPR041711">
    <property type="entry name" value="Met-tRNA-FMT_N"/>
</dbReference>
<name>A0A1Y2G5P4_9BASI</name>
<accession>A0A1Y2G5P4</accession>
<feature type="domain" description="Formyl transferase C-terminal" evidence="6">
    <location>
        <begin position="249"/>
        <end position="369"/>
    </location>
</feature>
<dbReference type="InParanoid" id="A0A1Y2G5P4"/>
<dbReference type="PANTHER" id="PTHR11138">
    <property type="entry name" value="METHIONYL-TRNA FORMYLTRANSFERASE"/>
    <property type="match status" value="1"/>
</dbReference>
<keyword evidence="8" id="KW-1185">Reference proteome</keyword>
<evidence type="ECO:0000256" key="3">
    <source>
        <dbReference type="ARBA" id="ARBA00022679"/>
    </source>
</evidence>
<feature type="domain" description="Formyl transferase N-terminal" evidence="5">
    <location>
        <begin position="40"/>
        <end position="226"/>
    </location>
</feature>
<evidence type="ECO:0000256" key="1">
    <source>
        <dbReference type="ARBA" id="ARBA00010699"/>
    </source>
</evidence>
<dbReference type="GO" id="GO:0004479">
    <property type="term" value="F:methionyl-tRNA formyltransferase activity"/>
    <property type="evidence" value="ECO:0007669"/>
    <property type="project" value="UniProtKB-EC"/>
</dbReference>
<evidence type="ECO:0000256" key="4">
    <source>
        <dbReference type="ARBA" id="ARBA00022917"/>
    </source>
</evidence>
<dbReference type="OrthoDB" id="10268103at2759"/>
<proteinExistence type="inferred from homology"/>
<comment type="caution">
    <text evidence="7">The sequence shown here is derived from an EMBL/GenBank/DDBJ whole genome shotgun (WGS) entry which is preliminary data.</text>
</comment>
<dbReference type="CDD" id="cd08646">
    <property type="entry name" value="FMT_core_Met-tRNA-FMT_N"/>
    <property type="match status" value="1"/>
</dbReference>
<dbReference type="AlphaFoldDB" id="A0A1Y2G5P4"/>
<dbReference type="STRING" id="106004.A0A1Y2G5P4"/>
<reference evidence="7 8" key="1">
    <citation type="submission" date="2016-07" db="EMBL/GenBank/DDBJ databases">
        <title>Pervasive Adenine N6-methylation of Active Genes in Fungi.</title>
        <authorList>
            <consortium name="DOE Joint Genome Institute"/>
            <person name="Mondo S.J."/>
            <person name="Dannebaum R.O."/>
            <person name="Kuo R.C."/>
            <person name="Labutti K."/>
            <person name="Haridas S."/>
            <person name="Kuo A."/>
            <person name="Salamov A."/>
            <person name="Ahrendt S.R."/>
            <person name="Lipzen A."/>
            <person name="Sullivan W."/>
            <person name="Andreopoulos W.B."/>
            <person name="Clum A."/>
            <person name="Lindquist E."/>
            <person name="Daum C."/>
            <person name="Ramamoorthy G.K."/>
            <person name="Gryganskyi A."/>
            <person name="Culley D."/>
            <person name="Magnuson J.K."/>
            <person name="James T.Y."/>
            <person name="O'Malley M.A."/>
            <person name="Stajich J.E."/>
            <person name="Spatafora J.W."/>
            <person name="Visel A."/>
            <person name="Grigoriev I.V."/>
        </authorList>
    </citation>
    <scope>NUCLEOTIDE SEQUENCE [LARGE SCALE GENOMIC DNA]</scope>
    <source>
        <strain evidence="7 8">62-1032</strain>
    </source>
</reference>
<dbReference type="Gene3D" id="3.40.50.12230">
    <property type="match status" value="1"/>
</dbReference>
<dbReference type="SUPFAM" id="SSF53328">
    <property type="entry name" value="Formyltransferase"/>
    <property type="match status" value="1"/>
</dbReference>
<protein>
    <recommendedName>
        <fullName evidence="2">methionyl-tRNA formyltransferase</fullName>
        <ecNumber evidence="2">2.1.2.9</ecNumber>
    </recommendedName>
</protein>
<organism evidence="7 8">
    <name type="scientific">Leucosporidium creatinivorum</name>
    <dbReference type="NCBI Taxonomy" id="106004"/>
    <lineage>
        <taxon>Eukaryota</taxon>
        <taxon>Fungi</taxon>
        <taxon>Dikarya</taxon>
        <taxon>Basidiomycota</taxon>
        <taxon>Pucciniomycotina</taxon>
        <taxon>Microbotryomycetes</taxon>
        <taxon>Leucosporidiales</taxon>
        <taxon>Leucosporidium</taxon>
    </lineage>
</organism>
<evidence type="ECO:0000313" key="7">
    <source>
        <dbReference type="EMBL" id="ORY92820.1"/>
    </source>
</evidence>
<dbReference type="FunCoup" id="A0A1Y2G5P4">
    <property type="interactions" value="212"/>
</dbReference>
<keyword evidence="4" id="KW-0648">Protein biosynthesis</keyword>
<dbReference type="InterPro" id="IPR011034">
    <property type="entry name" value="Formyl_transferase-like_C_sf"/>
</dbReference>
<dbReference type="Pfam" id="PF00551">
    <property type="entry name" value="Formyl_trans_N"/>
    <property type="match status" value="1"/>
</dbReference>
<dbReference type="InterPro" id="IPR005793">
    <property type="entry name" value="Formyl_trans_C"/>
</dbReference>
<dbReference type="InterPro" id="IPR002376">
    <property type="entry name" value="Formyl_transf_N"/>
</dbReference>
<comment type="similarity">
    <text evidence="1">Belongs to the Fmt family.</text>
</comment>
<gene>
    <name evidence="7" type="ORF">BCR35DRAFT_273962</name>
</gene>
<evidence type="ECO:0000313" key="8">
    <source>
        <dbReference type="Proteomes" id="UP000193467"/>
    </source>
</evidence>
<dbReference type="Proteomes" id="UP000193467">
    <property type="component" value="Unassembled WGS sequence"/>
</dbReference>
<dbReference type="EC" id="2.1.2.9" evidence="2"/>
<dbReference type="EMBL" id="MCGR01000001">
    <property type="protein sequence ID" value="ORY92820.1"/>
    <property type="molecule type" value="Genomic_DNA"/>
</dbReference>